<comment type="similarity">
    <text evidence="1 3 4">Belongs to the glutamine synthetase family.</text>
</comment>
<evidence type="ECO:0000313" key="8">
    <source>
        <dbReference type="Proteomes" id="UP000286931"/>
    </source>
</evidence>
<dbReference type="Pfam" id="PF00120">
    <property type="entry name" value="Gln-synt_C"/>
    <property type="match status" value="1"/>
</dbReference>
<gene>
    <name evidence="7" type="ORF">EHYA_00757</name>
</gene>
<evidence type="ECO:0000259" key="6">
    <source>
        <dbReference type="PROSITE" id="PS51987"/>
    </source>
</evidence>
<dbReference type="SMART" id="SM01230">
    <property type="entry name" value="Gln-synt_C"/>
    <property type="match status" value="1"/>
</dbReference>
<dbReference type="InterPro" id="IPR036651">
    <property type="entry name" value="Gln_synt_N_sf"/>
</dbReference>
<protein>
    <submittedName>
        <fullName evidence="7">Glutamine synthetase</fullName>
    </submittedName>
</protein>
<reference evidence="7 8" key="1">
    <citation type="submission" date="2018-12" db="EMBL/GenBank/DDBJ databases">
        <title>Draft genome sequence of Embleya hyalina NBRC 13850T.</title>
        <authorList>
            <person name="Komaki H."/>
            <person name="Hosoyama A."/>
            <person name="Kimura A."/>
            <person name="Ichikawa N."/>
            <person name="Tamura T."/>
        </authorList>
    </citation>
    <scope>NUCLEOTIDE SEQUENCE [LARGE SCALE GENOMIC DNA]</scope>
    <source>
        <strain evidence="7 8">NBRC 13850</strain>
    </source>
</reference>
<dbReference type="PROSITE" id="PS51987">
    <property type="entry name" value="GS_CATALYTIC"/>
    <property type="match status" value="1"/>
</dbReference>
<keyword evidence="2" id="KW-0436">Ligase</keyword>
<dbReference type="Gene3D" id="3.10.20.70">
    <property type="entry name" value="Glutamine synthetase, N-terminal domain"/>
    <property type="match status" value="1"/>
</dbReference>
<evidence type="ECO:0000256" key="1">
    <source>
        <dbReference type="ARBA" id="ARBA00009897"/>
    </source>
</evidence>
<dbReference type="AlphaFoldDB" id="A0A401YES9"/>
<feature type="region of interest" description="Disordered" evidence="5">
    <location>
        <begin position="385"/>
        <end position="404"/>
    </location>
</feature>
<evidence type="ECO:0000313" key="7">
    <source>
        <dbReference type="EMBL" id="GCD93114.1"/>
    </source>
</evidence>
<dbReference type="InterPro" id="IPR008146">
    <property type="entry name" value="Gln_synth_cat_dom"/>
</dbReference>
<organism evidence="7 8">
    <name type="scientific">Embleya hyalina</name>
    <dbReference type="NCBI Taxonomy" id="516124"/>
    <lineage>
        <taxon>Bacteria</taxon>
        <taxon>Bacillati</taxon>
        <taxon>Actinomycetota</taxon>
        <taxon>Actinomycetes</taxon>
        <taxon>Kitasatosporales</taxon>
        <taxon>Streptomycetaceae</taxon>
        <taxon>Embleya</taxon>
    </lineage>
</organism>
<evidence type="ECO:0000256" key="4">
    <source>
        <dbReference type="RuleBase" id="RU000384"/>
    </source>
</evidence>
<evidence type="ECO:0000256" key="2">
    <source>
        <dbReference type="ARBA" id="ARBA00022598"/>
    </source>
</evidence>
<dbReference type="Proteomes" id="UP000286931">
    <property type="component" value="Unassembled WGS sequence"/>
</dbReference>
<comment type="caution">
    <text evidence="7">The sequence shown here is derived from an EMBL/GenBank/DDBJ whole genome shotgun (WGS) entry which is preliminary data.</text>
</comment>
<sequence>MIDSTDTELDRHREGNADAAVLGDVKARMAEAGVEYVYYQVVTLSGRVVGKVVPAAHLGRIVENGIRAHPGFIGDLQVDRRGDILSGDAERGEVVMLPDPDTFGVLPWDTRTGFFFCRMYEPPHAPGEAAGRPVPLDVRGNLRRVHDGFHDRTGLRMRSGCEPEVTWSVPGVATSHRPGTAHPLLHIEQMERLRPVYQKVIGYGRALGLDMSEGNCEGPGQLELNWMFDLVEHTADRLILHRQICRRVARELGVAVSFMPKPANDELGNGCHHNISLWEGERNILVDPNAAGLHLTPRGRHALGGILAHTAASTAVMAPTVNSYKRLCDEGGFAPVRVDWGLDNKTCAVRLPDNGRLEIKTPDAMVNPYLSHAVLIAAIEDGLKNGIDPGPPRDRETTGPTPFGALPTTLKEALDRFADDPVVARGLGSESADLFLRLKTLEWERFCCAVTDWEHAMYGEEGC</sequence>
<dbReference type="GO" id="GO:0004356">
    <property type="term" value="F:glutamine synthetase activity"/>
    <property type="evidence" value="ECO:0007669"/>
    <property type="project" value="InterPro"/>
</dbReference>
<dbReference type="RefSeq" id="WP_246126419.1">
    <property type="nucleotide sequence ID" value="NZ_BIFH01000013.1"/>
</dbReference>
<accession>A0A401YES9</accession>
<proteinExistence type="inferred from homology"/>
<dbReference type="GO" id="GO:0006542">
    <property type="term" value="P:glutamine biosynthetic process"/>
    <property type="evidence" value="ECO:0007669"/>
    <property type="project" value="InterPro"/>
</dbReference>
<dbReference type="SUPFAM" id="SSF54368">
    <property type="entry name" value="Glutamine synthetase, N-terminal domain"/>
    <property type="match status" value="1"/>
</dbReference>
<dbReference type="Gene3D" id="3.30.590.10">
    <property type="entry name" value="Glutamine synthetase/guanido kinase, catalytic domain"/>
    <property type="match status" value="1"/>
</dbReference>
<name>A0A401YES9_9ACTN</name>
<evidence type="ECO:0000256" key="3">
    <source>
        <dbReference type="PROSITE-ProRule" id="PRU01331"/>
    </source>
</evidence>
<dbReference type="InterPro" id="IPR014746">
    <property type="entry name" value="Gln_synth/guanido_kin_cat_dom"/>
</dbReference>
<evidence type="ECO:0000256" key="5">
    <source>
        <dbReference type="SAM" id="MobiDB-lite"/>
    </source>
</evidence>
<dbReference type="PANTHER" id="PTHR43785">
    <property type="entry name" value="GAMMA-GLUTAMYLPUTRESCINE SYNTHETASE"/>
    <property type="match status" value="1"/>
</dbReference>
<dbReference type="EMBL" id="BIFH01000013">
    <property type="protein sequence ID" value="GCD93114.1"/>
    <property type="molecule type" value="Genomic_DNA"/>
</dbReference>
<dbReference type="SUPFAM" id="SSF55931">
    <property type="entry name" value="Glutamine synthetase/guanido kinase"/>
    <property type="match status" value="1"/>
</dbReference>
<feature type="domain" description="GS catalytic" evidence="6">
    <location>
        <begin position="138"/>
        <end position="463"/>
    </location>
</feature>
<keyword evidence="8" id="KW-1185">Reference proteome</keyword>
<dbReference type="PANTHER" id="PTHR43785:SF12">
    <property type="entry name" value="TYPE-1 GLUTAMINE SYNTHETASE 2"/>
    <property type="match status" value="1"/>
</dbReference>